<sequence length="125" mass="13760">MTSTGKKVLIVDDDPDITLALAAMLEDEGYDVTTIDRGEYLEQLPEQNMPDVILLDMLLSGVDGREIARRLKQQPATRHIPILMLSAHPNAAQEAEKAGADDFLAKPFELDELLNKVALHLHSSA</sequence>
<dbReference type="EMBL" id="QKUF01000002">
    <property type="protein sequence ID" value="PZW34340.1"/>
    <property type="molecule type" value="Genomic_DNA"/>
</dbReference>
<dbReference type="SUPFAM" id="SSF52172">
    <property type="entry name" value="CheY-like"/>
    <property type="match status" value="1"/>
</dbReference>
<protein>
    <submittedName>
        <fullName evidence="4">Two-component system alkaline phosphatase synthesis response regulator PhoP</fullName>
    </submittedName>
</protein>
<keyword evidence="1 2" id="KW-0597">Phosphoprotein</keyword>
<name>A0A326UB89_THEHA</name>
<dbReference type="InterPro" id="IPR001789">
    <property type="entry name" value="Sig_transdc_resp-reg_receiver"/>
</dbReference>
<gene>
    <name evidence="4" type="ORF">EI42_01177</name>
</gene>
<dbReference type="AlphaFoldDB" id="A0A326UB89"/>
<accession>A0A326UB89</accession>
<dbReference type="GO" id="GO:0000160">
    <property type="term" value="P:phosphorelay signal transduction system"/>
    <property type="evidence" value="ECO:0007669"/>
    <property type="project" value="InterPro"/>
</dbReference>
<proteinExistence type="predicted"/>
<evidence type="ECO:0000259" key="3">
    <source>
        <dbReference type="PROSITE" id="PS50110"/>
    </source>
</evidence>
<dbReference type="Pfam" id="PF00072">
    <property type="entry name" value="Response_reg"/>
    <property type="match status" value="1"/>
</dbReference>
<evidence type="ECO:0000256" key="1">
    <source>
        <dbReference type="ARBA" id="ARBA00022553"/>
    </source>
</evidence>
<dbReference type="PANTHER" id="PTHR44591:SF3">
    <property type="entry name" value="RESPONSE REGULATORY DOMAIN-CONTAINING PROTEIN"/>
    <property type="match status" value="1"/>
</dbReference>
<feature type="domain" description="Response regulatory" evidence="3">
    <location>
        <begin position="7"/>
        <end position="121"/>
    </location>
</feature>
<reference evidence="4 5" key="1">
    <citation type="submission" date="2018-06" db="EMBL/GenBank/DDBJ databases">
        <title>Genomic Encyclopedia of Archaeal and Bacterial Type Strains, Phase II (KMG-II): from individual species to whole genera.</title>
        <authorList>
            <person name="Goeker M."/>
        </authorList>
    </citation>
    <scope>NUCLEOTIDE SEQUENCE [LARGE SCALE GENOMIC DNA]</scope>
    <source>
        <strain evidence="4 5">ATCC BAA-1881</strain>
    </source>
</reference>
<evidence type="ECO:0000256" key="2">
    <source>
        <dbReference type="PROSITE-ProRule" id="PRU00169"/>
    </source>
</evidence>
<dbReference type="SMART" id="SM00448">
    <property type="entry name" value="REC"/>
    <property type="match status" value="1"/>
</dbReference>
<organism evidence="4 5">
    <name type="scientific">Thermosporothrix hazakensis</name>
    <dbReference type="NCBI Taxonomy" id="644383"/>
    <lineage>
        <taxon>Bacteria</taxon>
        <taxon>Bacillati</taxon>
        <taxon>Chloroflexota</taxon>
        <taxon>Ktedonobacteria</taxon>
        <taxon>Ktedonobacterales</taxon>
        <taxon>Thermosporotrichaceae</taxon>
        <taxon>Thermosporothrix</taxon>
    </lineage>
</organism>
<comment type="caution">
    <text evidence="4">The sequence shown here is derived from an EMBL/GenBank/DDBJ whole genome shotgun (WGS) entry which is preliminary data.</text>
</comment>
<feature type="modified residue" description="4-aspartylphosphate" evidence="2">
    <location>
        <position position="56"/>
    </location>
</feature>
<dbReference type="InterPro" id="IPR011006">
    <property type="entry name" value="CheY-like_superfamily"/>
</dbReference>
<dbReference type="InterPro" id="IPR050595">
    <property type="entry name" value="Bact_response_regulator"/>
</dbReference>
<evidence type="ECO:0000313" key="5">
    <source>
        <dbReference type="Proteomes" id="UP000248806"/>
    </source>
</evidence>
<dbReference type="Gene3D" id="3.40.50.2300">
    <property type="match status" value="1"/>
</dbReference>
<dbReference type="PROSITE" id="PS50110">
    <property type="entry name" value="RESPONSE_REGULATORY"/>
    <property type="match status" value="1"/>
</dbReference>
<keyword evidence="5" id="KW-1185">Reference proteome</keyword>
<dbReference type="OrthoDB" id="9802491at2"/>
<dbReference type="Proteomes" id="UP000248806">
    <property type="component" value="Unassembled WGS sequence"/>
</dbReference>
<dbReference type="RefSeq" id="WP_111319803.1">
    <property type="nucleotide sequence ID" value="NZ_BIFX01000001.1"/>
</dbReference>
<evidence type="ECO:0000313" key="4">
    <source>
        <dbReference type="EMBL" id="PZW34340.1"/>
    </source>
</evidence>
<dbReference type="PANTHER" id="PTHR44591">
    <property type="entry name" value="STRESS RESPONSE REGULATOR PROTEIN 1"/>
    <property type="match status" value="1"/>
</dbReference>